<keyword evidence="3" id="KW-1185">Reference proteome</keyword>
<name>A0ABR8W9M5_9BACL</name>
<dbReference type="Proteomes" id="UP000658980">
    <property type="component" value="Unassembled WGS sequence"/>
</dbReference>
<comment type="caution">
    <text evidence="2">The sequence shown here is derived from an EMBL/GenBank/DDBJ whole genome shotgun (WGS) entry which is preliminary data.</text>
</comment>
<dbReference type="EMBL" id="JACSPU010000001">
    <property type="protein sequence ID" value="MBD8013496.1"/>
    <property type="molecule type" value="Genomic_DNA"/>
</dbReference>
<gene>
    <name evidence="2" type="ORF">H9630_01605</name>
</gene>
<feature type="coiled-coil region" evidence="1">
    <location>
        <begin position="53"/>
        <end position="80"/>
    </location>
</feature>
<keyword evidence="1" id="KW-0175">Coiled coil</keyword>
<evidence type="ECO:0000313" key="3">
    <source>
        <dbReference type="Proteomes" id="UP000658980"/>
    </source>
</evidence>
<dbReference type="RefSeq" id="WP_191713741.1">
    <property type="nucleotide sequence ID" value="NZ_JACSPU010000001.1"/>
</dbReference>
<reference evidence="2 3" key="1">
    <citation type="submission" date="2020-08" db="EMBL/GenBank/DDBJ databases">
        <title>A Genomic Blueprint of the Chicken Gut Microbiome.</title>
        <authorList>
            <person name="Gilroy R."/>
            <person name="Ravi A."/>
            <person name="Getino M."/>
            <person name="Pursley I."/>
            <person name="Horton D.L."/>
            <person name="Alikhan N.-F."/>
            <person name="Baker D."/>
            <person name="Gharbi K."/>
            <person name="Hall N."/>
            <person name="Watson M."/>
            <person name="Adriaenssens E.M."/>
            <person name="Foster-Nyarko E."/>
            <person name="Jarju S."/>
            <person name="Secka A."/>
            <person name="Antonio M."/>
            <person name="Oren A."/>
            <person name="Chaudhuri R."/>
            <person name="La Ragione R.M."/>
            <person name="Hildebrand F."/>
            <person name="Pallen M.J."/>
        </authorList>
    </citation>
    <scope>NUCLEOTIDE SEQUENCE [LARGE SCALE GENOMIC DNA]</scope>
    <source>
        <strain evidence="2 3">Sa1BUA13</strain>
    </source>
</reference>
<evidence type="ECO:0000256" key="1">
    <source>
        <dbReference type="SAM" id="Coils"/>
    </source>
</evidence>
<sequence>MKTSFLKMSVPVFALGFVLTTQVDTQAYVATNAPASEKQKLAYEPGAGVLERLGPYEQQLAELEADLQSLIEELDGEETISFEQYQDYQSTLDGLIHQLNTVSHEIEEMSPAVNANFKELLLIQEQIHGIDVQ</sequence>
<accession>A0ABR8W9M5</accession>
<proteinExistence type="predicted"/>
<protein>
    <submittedName>
        <fullName evidence="2">Uncharacterized protein</fullName>
    </submittedName>
</protein>
<evidence type="ECO:0000313" key="2">
    <source>
        <dbReference type="EMBL" id="MBD8013496.1"/>
    </source>
</evidence>
<organism evidence="2 3">
    <name type="scientific">Planococcus wigleyi</name>
    <dbReference type="NCBI Taxonomy" id="2762216"/>
    <lineage>
        <taxon>Bacteria</taxon>
        <taxon>Bacillati</taxon>
        <taxon>Bacillota</taxon>
        <taxon>Bacilli</taxon>
        <taxon>Bacillales</taxon>
        <taxon>Caryophanaceae</taxon>
        <taxon>Planococcus</taxon>
    </lineage>
</organism>